<feature type="transmembrane region" description="Helical" evidence="7">
    <location>
        <begin position="241"/>
        <end position="259"/>
    </location>
</feature>
<evidence type="ECO:0000256" key="2">
    <source>
        <dbReference type="ARBA" id="ARBA00022448"/>
    </source>
</evidence>
<evidence type="ECO:0000256" key="6">
    <source>
        <dbReference type="SAM" id="MobiDB-lite"/>
    </source>
</evidence>
<feature type="transmembrane region" description="Helical" evidence="7">
    <location>
        <begin position="320"/>
        <end position="338"/>
    </location>
</feature>
<dbReference type="Gene3D" id="1.20.1250.20">
    <property type="entry name" value="MFS general substrate transporter like domains"/>
    <property type="match status" value="1"/>
</dbReference>
<feature type="transmembrane region" description="Helical" evidence="7">
    <location>
        <begin position="39"/>
        <end position="58"/>
    </location>
</feature>
<dbReference type="AlphaFoldDB" id="A0A6A6IDT7"/>
<keyword evidence="5 7" id="KW-0472">Membrane</keyword>
<keyword evidence="9" id="KW-1185">Reference proteome</keyword>
<gene>
    <name evidence="8" type="ORF">BU26DRAFT_541181</name>
</gene>
<sequence length="431" mass="45537">MTPNNKSGELTVDPGSKPSQGSEPNQGGQVDTEDQYPHGLRLFLLGGASILGIFLISLDQTILGTAIPKITDDFGGIGDVTWYSAGYFMTFGVFRLKYTYIVAIIIFEIGSLICGVTPNSNVLIIGRVIAGIVSSVLMGYIGLSYGIASVLGPLVGGTFTEGASWRWCFYINLPIGGLTAFLIISFFHLPSAAEPPKVRLREKILHADPVGMALAMGLILCFLLGLHYASLGGANPWSSSLVIGNLVGFVVISLTLVAWECYLGEYSMLLPRLFKKRAVWTVVPFQLLLMGNLVLLLYYLPIYFQSVRGASPIASRVDNLPMVIAVGIFCVVGGEVVSRTGQATATMFVGAAVGTIGCGLLCTLGLTTPTGKWIGYQILAGSGIAFCVLNGINIAQANVGPEDLAAVVANVYFFQTVGGAFTTSAAQAAFS</sequence>
<dbReference type="Proteomes" id="UP000800094">
    <property type="component" value="Unassembled WGS sequence"/>
</dbReference>
<feature type="transmembrane region" description="Helical" evidence="7">
    <location>
        <begin position="128"/>
        <end position="147"/>
    </location>
</feature>
<organism evidence="8 9">
    <name type="scientific">Trematosphaeria pertusa</name>
    <dbReference type="NCBI Taxonomy" id="390896"/>
    <lineage>
        <taxon>Eukaryota</taxon>
        <taxon>Fungi</taxon>
        <taxon>Dikarya</taxon>
        <taxon>Ascomycota</taxon>
        <taxon>Pezizomycotina</taxon>
        <taxon>Dothideomycetes</taxon>
        <taxon>Pleosporomycetidae</taxon>
        <taxon>Pleosporales</taxon>
        <taxon>Massarineae</taxon>
        <taxon>Trematosphaeriaceae</taxon>
        <taxon>Trematosphaeria</taxon>
    </lineage>
</organism>
<evidence type="ECO:0000313" key="8">
    <source>
        <dbReference type="EMBL" id="KAF2248596.1"/>
    </source>
</evidence>
<dbReference type="GeneID" id="54584913"/>
<dbReference type="InterPro" id="IPR011701">
    <property type="entry name" value="MFS"/>
</dbReference>
<feature type="region of interest" description="Disordered" evidence="6">
    <location>
        <begin position="1"/>
        <end position="31"/>
    </location>
</feature>
<feature type="transmembrane region" description="Helical" evidence="7">
    <location>
        <begin position="279"/>
        <end position="300"/>
    </location>
</feature>
<evidence type="ECO:0000313" key="9">
    <source>
        <dbReference type="Proteomes" id="UP000800094"/>
    </source>
</evidence>
<accession>A0A6A6IDT7</accession>
<feature type="transmembrane region" description="Helical" evidence="7">
    <location>
        <begin position="98"/>
        <end position="116"/>
    </location>
</feature>
<dbReference type="OrthoDB" id="10021397at2759"/>
<evidence type="ECO:0000256" key="4">
    <source>
        <dbReference type="ARBA" id="ARBA00022989"/>
    </source>
</evidence>
<evidence type="ECO:0000256" key="7">
    <source>
        <dbReference type="SAM" id="Phobius"/>
    </source>
</evidence>
<feature type="transmembrane region" description="Helical" evidence="7">
    <location>
        <begin position="210"/>
        <end position="229"/>
    </location>
</feature>
<dbReference type="RefSeq" id="XP_033683600.1">
    <property type="nucleotide sequence ID" value="XM_033831583.1"/>
</dbReference>
<proteinExistence type="predicted"/>
<evidence type="ECO:0000256" key="5">
    <source>
        <dbReference type="ARBA" id="ARBA00023136"/>
    </source>
</evidence>
<keyword evidence="2" id="KW-0813">Transport</keyword>
<evidence type="ECO:0000256" key="1">
    <source>
        <dbReference type="ARBA" id="ARBA00004141"/>
    </source>
</evidence>
<dbReference type="PANTHER" id="PTHR23501">
    <property type="entry name" value="MAJOR FACILITATOR SUPERFAMILY"/>
    <property type="match status" value="1"/>
</dbReference>
<feature type="transmembrane region" description="Helical" evidence="7">
    <location>
        <begin position="404"/>
        <end position="430"/>
    </location>
</feature>
<dbReference type="GO" id="GO:0005886">
    <property type="term" value="C:plasma membrane"/>
    <property type="evidence" value="ECO:0007669"/>
    <property type="project" value="TreeGrafter"/>
</dbReference>
<dbReference type="PANTHER" id="PTHR23501:SF177">
    <property type="entry name" value="MAJOR FACILITATOR SUPERFAMILY (MFS) PROFILE DOMAIN-CONTAINING PROTEIN-RELATED"/>
    <property type="match status" value="1"/>
</dbReference>
<evidence type="ECO:0000256" key="3">
    <source>
        <dbReference type="ARBA" id="ARBA00022692"/>
    </source>
</evidence>
<feature type="compositionally biased region" description="Polar residues" evidence="6">
    <location>
        <begin position="17"/>
        <end position="29"/>
    </location>
</feature>
<dbReference type="InterPro" id="IPR036259">
    <property type="entry name" value="MFS_trans_sf"/>
</dbReference>
<name>A0A6A6IDT7_9PLEO</name>
<feature type="transmembrane region" description="Helical" evidence="7">
    <location>
        <begin position="167"/>
        <end position="189"/>
    </location>
</feature>
<keyword evidence="4 7" id="KW-1133">Transmembrane helix</keyword>
<dbReference type="Gene3D" id="1.20.1720.10">
    <property type="entry name" value="Multidrug resistance protein D"/>
    <property type="match status" value="1"/>
</dbReference>
<dbReference type="GO" id="GO:0022857">
    <property type="term" value="F:transmembrane transporter activity"/>
    <property type="evidence" value="ECO:0007669"/>
    <property type="project" value="InterPro"/>
</dbReference>
<dbReference type="Pfam" id="PF07690">
    <property type="entry name" value="MFS_1"/>
    <property type="match status" value="1"/>
</dbReference>
<comment type="subcellular location">
    <subcellularLocation>
        <location evidence="1">Membrane</location>
        <topology evidence="1">Multi-pass membrane protein</topology>
    </subcellularLocation>
</comment>
<feature type="transmembrane region" description="Helical" evidence="7">
    <location>
        <begin position="373"/>
        <end position="392"/>
    </location>
</feature>
<reference evidence="8" key="1">
    <citation type="journal article" date="2020" name="Stud. Mycol.">
        <title>101 Dothideomycetes genomes: a test case for predicting lifestyles and emergence of pathogens.</title>
        <authorList>
            <person name="Haridas S."/>
            <person name="Albert R."/>
            <person name="Binder M."/>
            <person name="Bloem J."/>
            <person name="Labutti K."/>
            <person name="Salamov A."/>
            <person name="Andreopoulos B."/>
            <person name="Baker S."/>
            <person name="Barry K."/>
            <person name="Bills G."/>
            <person name="Bluhm B."/>
            <person name="Cannon C."/>
            <person name="Castanera R."/>
            <person name="Culley D."/>
            <person name="Daum C."/>
            <person name="Ezra D."/>
            <person name="Gonzalez J."/>
            <person name="Henrissat B."/>
            <person name="Kuo A."/>
            <person name="Liang C."/>
            <person name="Lipzen A."/>
            <person name="Lutzoni F."/>
            <person name="Magnuson J."/>
            <person name="Mondo S."/>
            <person name="Nolan M."/>
            <person name="Ohm R."/>
            <person name="Pangilinan J."/>
            <person name="Park H.-J."/>
            <person name="Ramirez L."/>
            <person name="Alfaro M."/>
            <person name="Sun H."/>
            <person name="Tritt A."/>
            <person name="Yoshinaga Y."/>
            <person name="Zwiers L.-H."/>
            <person name="Turgeon B."/>
            <person name="Goodwin S."/>
            <person name="Spatafora J."/>
            <person name="Crous P."/>
            <person name="Grigoriev I."/>
        </authorList>
    </citation>
    <scope>NUCLEOTIDE SEQUENCE</scope>
    <source>
        <strain evidence="8">CBS 122368</strain>
    </source>
</reference>
<protein>
    <submittedName>
        <fullName evidence="8">MFS general substrate transporter</fullName>
    </submittedName>
</protein>
<keyword evidence="3 7" id="KW-0812">Transmembrane</keyword>
<dbReference type="EMBL" id="ML987196">
    <property type="protein sequence ID" value="KAF2248596.1"/>
    <property type="molecule type" value="Genomic_DNA"/>
</dbReference>
<dbReference type="SUPFAM" id="SSF103473">
    <property type="entry name" value="MFS general substrate transporter"/>
    <property type="match status" value="1"/>
</dbReference>
<feature type="transmembrane region" description="Helical" evidence="7">
    <location>
        <begin position="345"/>
        <end position="367"/>
    </location>
</feature>